<comment type="caution">
    <text evidence="3">The sequence shown here is derived from an EMBL/GenBank/DDBJ whole genome shotgun (WGS) entry which is preliminary data.</text>
</comment>
<dbReference type="STRING" id="27349.A0A0L6V1W5"/>
<protein>
    <recommendedName>
        <fullName evidence="2">Glycosyl transferase CAP10 domain-containing protein</fullName>
    </recommendedName>
</protein>
<accession>A0A0L6V1W5</accession>
<dbReference type="InterPro" id="IPR006598">
    <property type="entry name" value="CAP10"/>
</dbReference>
<dbReference type="AlphaFoldDB" id="A0A0L6V1W5"/>
<name>A0A0L6V1W5_9BASI</name>
<sequence length="538" mass="62776">MALTRHRATILTTIPLLLVLLLLTNYHFNNKQQPQPTIIPSHLHRHLDFQLHHPIQHPIISLINNATRNWNTKLKSQSMHLSDAIAEYRRRNRRNPPVGYDRWWAWASKNNVKLLDEYDSLHKAIRPFFAIPPPIFKQRLNALVSDQTKWSFMIFVISIRNGRLTLSAVSVSAKNYERHIQAVRNSTLLSAEEVEEVHDQPGLHGWPNTCPPDSELRRDQDGLQDISGRRYPFAQSYIDDPVAASNFCLHPDLVQLNGFLSAFTKLQGFAELPLSPPSQFSQDAGSDPDWESKNDALFWRGSTTGTFFSRLNNWRRSQRTRLVMFSNEPRGNVTVRTTNAHDEIEYFDGDTRELNARYFDVGFTNEPVQCDNTDGTCEAVRKTYVFKPYANHSTSNQFNHYLMPGAMSRYLLDVDGNGWSGRFHRLMSTRSAILKRYSDRIQPWYHYIPVKVDYQDLYDMWVILFLEHFKSNMAFFVGDLKGQNGHDSMGKQIGEQGRMWTHEYWRLTDMQAYMYLLLLEYNRLVYRDPLNLNSMDYS</sequence>
<keyword evidence="1" id="KW-1133">Transmembrane helix</keyword>
<dbReference type="Pfam" id="PF05686">
    <property type="entry name" value="Glyco_transf_90"/>
    <property type="match status" value="1"/>
</dbReference>
<gene>
    <name evidence="3" type="ORF">VP01_2869g3</name>
</gene>
<reference evidence="3 4" key="1">
    <citation type="submission" date="2015-08" db="EMBL/GenBank/DDBJ databases">
        <title>Next Generation Sequencing and Analysis of the Genome of Puccinia sorghi L Schw, the Causal Agent of Maize Common Rust.</title>
        <authorList>
            <person name="Rochi L."/>
            <person name="Burguener G."/>
            <person name="Darino M."/>
            <person name="Turjanski A."/>
            <person name="Kreff E."/>
            <person name="Dieguez M.J."/>
            <person name="Sacco F."/>
        </authorList>
    </citation>
    <scope>NUCLEOTIDE SEQUENCE [LARGE SCALE GENOMIC DNA]</scope>
    <source>
        <strain evidence="3 4">RO10H11247</strain>
    </source>
</reference>
<organism evidence="3 4">
    <name type="scientific">Puccinia sorghi</name>
    <dbReference type="NCBI Taxonomy" id="27349"/>
    <lineage>
        <taxon>Eukaryota</taxon>
        <taxon>Fungi</taxon>
        <taxon>Dikarya</taxon>
        <taxon>Basidiomycota</taxon>
        <taxon>Pucciniomycotina</taxon>
        <taxon>Pucciniomycetes</taxon>
        <taxon>Pucciniales</taxon>
        <taxon>Pucciniaceae</taxon>
        <taxon>Puccinia</taxon>
    </lineage>
</organism>
<dbReference type="Proteomes" id="UP000037035">
    <property type="component" value="Unassembled WGS sequence"/>
</dbReference>
<dbReference type="OrthoDB" id="541052at2759"/>
<evidence type="ECO:0000259" key="2">
    <source>
        <dbReference type="SMART" id="SM00672"/>
    </source>
</evidence>
<dbReference type="InterPro" id="IPR051091">
    <property type="entry name" value="O-Glucosyltr/Glycosyltrsf_90"/>
</dbReference>
<dbReference type="VEuPathDB" id="FungiDB:VP01_2869g3"/>
<dbReference type="SMART" id="SM00672">
    <property type="entry name" value="CAP10"/>
    <property type="match status" value="1"/>
</dbReference>
<dbReference type="PANTHER" id="PTHR12203:SF118">
    <property type="entry name" value="BETA-1,2-XYLOSYLTRANSFERASE 1"/>
    <property type="match status" value="1"/>
</dbReference>
<keyword evidence="4" id="KW-1185">Reference proteome</keyword>
<feature type="transmembrane region" description="Helical" evidence="1">
    <location>
        <begin position="7"/>
        <end position="28"/>
    </location>
</feature>
<evidence type="ECO:0000313" key="4">
    <source>
        <dbReference type="Proteomes" id="UP000037035"/>
    </source>
</evidence>
<feature type="domain" description="Glycosyl transferase CAP10" evidence="2">
    <location>
        <begin position="230"/>
        <end position="528"/>
    </location>
</feature>
<dbReference type="EMBL" id="LAVV01007800">
    <property type="protein sequence ID" value="KNZ54744.1"/>
    <property type="molecule type" value="Genomic_DNA"/>
</dbReference>
<dbReference type="PANTHER" id="PTHR12203">
    <property type="entry name" value="KDEL LYS-ASP-GLU-LEU CONTAINING - RELATED"/>
    <property type="match status" value="1"/>
</dbReference>
<proteinExistence type="predicted"/>
<evidence type="ECO:0000256" key="1">
    <source>
        <dbReference type="SAM" id="Phobius"/>
    </source>
</evidence>
<keyword evidence="1" id="KW-0472">Membrane</keyword>
<evidence type="ECO:0000313" key="3">
    <source>
        <dbReference type="EMBL" id="KNZ54744.1"/>
    </source>
</evidence>
<keyword evidence="1" id="KW-0812">Transmembrane</keyword>